<dbReference type="EMBL" id="MU168066">
    <property type="protein sequence ID" value="KAG0138963.1"/>
    <property type="molecule type" value="Genomic_DNA"/>
</dbReference>
<dbReference type="InterPro" id="IPR036397">
    <property type="entry name" value="RNaseH_sf"/>
</dbReference>
<dbReference type="Gene3D" id="3.30.420.10">
    <property type="entry name" value="Ribonuclease H-like superfamily/Ribonuclease H"/>
    <property type="match status" value="1"/>
</dbReference>
<dbReference type="OrthoDB" id="2142724at2759"/>
<dbReference type="Proteomes" id="UP000886653">
    <property type="component" value="Unassembled WGS sequence"/>
</dbReference>
<dbReference type="Pfam" id="PF13358">
    <property type="entry name" value="DDE_3"/>
    <property type="match status" value="1"/>
</dbReference>
<comment type="caution">
    <text evidence="2">The sequence shown here is derived from an EMBL/GenBank/DDBJ whole genome shotgun (WGS) entry which is preliminary data.</text>
</comment>
<evidence type="ECO:0000313" key="2">
    <source>
        <dbReference type="EMBL" id="KAG0138963.1"/>
    </source>
</evidence>
<protein>
    <recommendedName>
        <fullName evidence="1">Tc1-like transposase DDE domain-containing protein</fullName>
    </recommendedName>
</protein>
<accession>A0A9P6N7Q3</accession>
<dbReference type="AlphaFoldDB" id="A0A9P6N7Q3"/>
<feature type="non-terminal residue" evidence="2">
    <location>
        <position position="1"/>
    </location>
</feature>
<proteinExistence type="predicted"/>
<evidence type="ECO:0000259" key="1">
    <source>
        <dbReference type="Pfam" id="PF13358"/>
    </source>
</evidence>
<reference evidence="2" key="1">
    <citation type="submission" date="2013-11" db="EMBL/GenBank/DDBJ databases">
        <title>Genome sequence of the fusiform rust pathogen reveals effectors for host alternation and coevolution with pine.</title>
        <authorList>
            <consortium name="DOE Joint Genome Institute"/>
            <person name="Smith K."/>
            <person name="Pendleton A."/>
            <person name="Kubisiak T."/>
            <person name="Anderson C."/>
            <person name="Salamov A."/>
            <person name="Aerts A."/>
            <person name="Riley R."/>
            <person name="Clum A."/>
            <person name="Lindquist E."/>
            <person name="Ence D."/>
            <person name="Campbell M."/>
            <person name="Kronenberg Z."/>
            <person name="Feau N."/>
            <person name="Dhillon B."/>
            <person name="Hamelin R."/>
            <person name="Burleigh J."/>
            <person name="Smith J."/>
            <person name="Yandell M."/>
            <person name="Nelson C."/>
            <person name="Grigoriev I."/>
            <person name="Davis J."/>
        </authorList>
    </citation>
    <scope>NUCLEOTIDE SEQUENCE</scope>
    <source>
        <strain evidence="2">G11</strain>
    </source>
</reference>
<dbReference type="PANTHER" id="PTHR46564">
    <property type="entry name" value="TRANSPOSASE"/>
    <property type="match status" value="1"/>
</dbReference>
<organism evidence="2 3">
    <name type="scientific">Cronartium quercuum f. sp. fusiforme G11</name>
    <dbReference type="NCBI Taxonomy" id="708437"/>
    <lineage>
        <taxon>Eukaryota</taxon>
        <taxon>Fungi</taxon>
        <taxon>Dikarya</taxon>
        <taxon>Basidiomycota</taxon>
        <taxon>Pucciniomycotina</taxon>
        <taxon>Pucciniomycetes</taxon>
        <taxon>Pucciniales</taxon>
        <taxon>Coleosporiaceae</taxon>
        <taxon>Cronartium</taxon>
    </lineage>
</organism>
<name>A0A9P6N7Q3_9BASI</name>
<dbReference type="PANTHER" id="PTHR46564:SF1">
    <property type="entry name" value="TRANSPOSASE"/>
    <property type="match status" value="1"/>
</dbReference>
<feature type="non-terminal residue" evidence="2">
    <location>
        <position position="105"/>
    </location>
</feature>
<dbReference type="GO" id="GO:0003676">
    <property type="term" value="F:nucleic acid binding"/>
    <property type="evidence" value="ECO:0007669"/>
    <property type="project" value="InterPro"/>
</dbReference>
<dbReference type="InterPro" id="IPR038717">
    <property type="entry name" value="Tc1-like_DDE_dom"/>
</dbReference>
<sequence>FCEYIDESGVKNMDVWRTRGWAKKGSVGACDLRNRENDHWTILPAVSEGGMIAAMMVKGPVEQVHVEMFLKRQLLPVMNPYPAPYSVLILDNAKIHHGDLIEELC</sequence>
<keyword evidence="3" id="KW-1185">Reference proteome</keyword>
<evidence type="ECO:0000313" key="3">
    <source>
        <dbReference type="Proteomes" id="UP000886653"/>
    </source>
</evidence>
<gene>
    <name evidence="2" type="ORF">CROQUDRAFT_22792</name>
</gene>
<feature type="domain" description="Tc1-like transposase DDE" evidence="1">
    <location>
        <begin position="4"/>
        <end position="104"/>
    </location>
</feature>